<dbReference type="GO" id="GO:0016818">
    <property type="term" value="F:hydrolase activity, acting on acid anhydrides, in phosphorus-containing anhydrides"/>
    <property type="evidence" value="ECO:0007669"/>
    <property type="project" value="InterPro"/>
</dbReference>
<feature type="domain" description="HIRAN" evidence="3">
    <location>
        <begin position="4"/>
        <end position="102"/>
    </location>
</feature>
<dbReference type="SMART" id="SM00910">
    <property type="entry name" value="HIRAN"/>
    <property type="match status" value="1"/>
</dbReference>
<evidence type="ECO:0000259" key="3">
    <source>
        <dbReference type="SMART" id="SM00910"/>
    </source>
</evidence>
<dbReference type="Pfam" id="PF08797">
    <property type="entry name" value="HIRAN"/>
    <property type="match status" value="1"/>
</dbReference>
<evidence type="ECO:0000256" key="2">
    <source>
        <dbReference type="ARBA" id="ARBA00022801"/>
    </source>
</evidence>
<dbReference type="AlphaFoldDB" id="A0A5K7ZCU8"/>
<dbReference type="Proteomes" id="UP000427769">
    <property type="component" value="Chromosome"/>
</dbReference>
<keyword evidence="5" id="KW-1185">Reference proteome</keyword>
<dbReference type="InterPro" id="IPR014905">
    <property type="entry name" value="HIRAN"/>
</dbReference>
<gene>
    <name evidence="4" type="ORF">DSCW_54260</name>
</gene>
<keyword evidence="2" id="KW-0378">Hydrolase</keyword>
<protein>
    <recommendedName>
        <fullName evidence="3">HIRAN domain-containing protein</fullName>
    </recommendedName>
</protein>
<evidence type="ECO:0000313" key="5">
    <source>
        <dbReference type="Proteomes" id="UP000427769"/>
    </source>
</evidence>
<dbReference type="EMBL" id="AP021875">
    <property type="protein sequence ID" value="BBO78009.1"/>
    <property type="molecule type" value="Genomic_DNA"/>
</dbReference>
<organism evidence="4 5">
    <name type="scientific">Desulfosarcina widdelii</name>
    <dbReference type="NCBI Taxonomy" id="947919"/>
    <lineage>
        <taxon>Bacteria</taxon>
        <taxon>Pseudomonadati</taxon>
        <taxon>Thermodesulfobacteriota</taxon>
        <taxon>Desulfobacteria</taxon>
        <taxon>Desulfobacterales</taxon>
        <taxon>Desulfosarcinaceae</taxon>
        <taxon>Desulfosarcina</taxon>
    </lineage>
</organism>
<keyword evidence="1" id="KW-0479">Metal-binding</keyword>
<dbReference type="KEGG" id="dwd:DSCW_54260"/>
<evidence type="ECO:0000256" key="1">
    <source>
        <dbReference type="ARBA" id="ARBA00022723"/>
    </source>
</evidence>
<reference evidence="4 5" key="1">
    <citation type="submission" date="2019-11" db="EMBL/GenBank/DDBJ databases">
        <title>Comparative genomics of hydrocarbon-degrading Desulfosarcina strains.</title>
        <authorList>
            <person name="Watanabe M."/>
            <person name="Kojima H."/>
            <person name="Fukui M."/>
        </authorList>
    </citation>
    <scope>NUCLEOTIDE SEQUENCE [LARGE SCALE GENOMIC DNA]</scope>
    <source>
        <strain evidence="4 5">PP31</strain>
    </source>
</reference>
<evidence type="ECO:0000313" key="4">
    <source>
        <dbReference type="EMBL" id="BBO78009.1"/>
    </source>
</evidence>
<proteinExistence type="predicted"/>
<dbReference type="RefSeq" id="WP_155306685.1">
    <property type="nucleotide sequence ID" value="NZ_AP021875.1"/>
</dbReference>
<dbReference type="GO" id="GO:0008270">
    <property type="term" value="F:zinc ion binding"/>
    <property type="evidence" value="ECO:0007669"/>
    <property type="project" value="InterPro"/>
</dbReference>
<dbReference type="Gene3D" id="3.30.70.2330">
    <property type="match status" value="1"/>
</dbReference>
<name>A0A5K7ZCU8_9BACT</name>
<dbReference type="OrthoDB" id="5421673at2"/>
<accession>A0A5K7ZCU8</accession>
<sequence>MFQPLTTRLAGVTFDNCQSNIRQWGCPDIGTYAVIREPDNPHDSNAVRISLFGIYEMGYLPSRVAQKVAPLMDAGRNFLAEFICINEYAPYENVGLTVRIVETQ</sequence>
<dbReference type="GO" id="GO:0003676">
    <property type="term" value="F:nucleic acid binding"/>
    <property type="evidence" value="ECO:0007669"/>
    <property type="project" value="InterPro"/>
</dbReference>